<dbReference type="InterPro" id="IPR047104">
    <property type="entry name" value="BLTP1_N"/>
</dbReference>
<dbReference type="EMBL" id="VIIS01000502">
    <property type="protein sequence ID" value="KAF0308258.1"/>
    <property type="molecule type" value="Genomic_DNA"/>
</dbReference>
<keyword evidence="2" id="KW-0812">Transmembrane</keyword>
<keyword evidence="2" id="KW-1133">Transmembrane helix</keyword>
<proteinExistence type="predicted"/>
<dbReference type="PANTHER" id="PTHR31640">
    <property type="entry name" value="TRANSMEMBRANE PROTEIN KIAA1109"/>
    <property type="match status" value="1"/>
</dbReference>
<keyword evidence="5" id="KW-1185">Reference proteome</keyword>
<comment type="caution">
    <text evidence="4">The sequence shown here is derived from an EMBL/GenBank/DDBJ whole genome shotgun (WGS) entry which is preliminary data.</text>
</comment>
<evidence type="ECO:0000256" key="2">
    <source>
        <dbReference type="SAM" id="Phobius"/>
    </source>
</evidence>
<dbReference type="Proteomes" id="UP000440578">
    <property type="component" value="Unassembled WGS sequence"/>
</dbReference>
<evidence type="ECO:0000313" key="4">
    <source>
        <dbReference type="EMBL" id="KAF0308258.1"/>
    </source>
</evidence>
<dbReference type="InterPro" id="IPR033616">
    <property type="entry name" value="BLTP1"/>
</dbReference>
<feature type="domain" description="Bridge-like lipid transfer protein family member 1 N-terminal" evidence="3">
    <location>
        <begin position="454"/>
        <end position="642"/>
    </location>
</feature>
<dbReference type="GO" id="GO:0098793">
    <property type="term" value="C:presynapse"/>
    <property type="evidence" value="ECO:0007669"/>
    <property type="project" value="GOC"/>
</dbReference>
<gene>
    <name evidence="4" type="ORF">FJT64_020490</name>
</gene>
<dbReference type="Pfam" id="PF20413">
    <property type="entry name" value="BLTP1_N"/>
    <property type="match status" value="3"/>
</dbReference>
<evidence type="ECO:0000259" key="3">
    <source>
        <dbReference type="Pfam" id="PF20413"/>
    </source>
</evidence>
<feature type="region of interest" description="Disordered" evidence="1">
    <location>
        <begin position="839"/>
        <end position="871"/>
    </location>
</feature>
<feature type="region of interest" description="Disordered" evidence="1">
    <location>
        <begin position="168"/>
        <end position="192"/>
    </location>
</feature>
<accession>A0A6A4X0E6</accession>
<dbReference type="AlphaFoldDB" id="A0A6A4X0E6"/>
<reference evidence="4 5" key="1">
    <citation type="submission" date="2019-07" db="EMBL/GenBank/DDBJ databases">
        <title>Draft genome assembly of a fouling barnacle, Amphibalanus amphitrite (Darwin, 1854): The first reference genome for Thecostraca.</title>
        <authorList>
            <person name="Kim W."/>
        </authorList>
    </citation>
    <scope>NUCLEOTIDE SEQUENCE [LARGE SCALE GENOMIC DNA]</scope>
    <source>
        <strain evidence="4">SNU_AA5</strain>
        <tissue evidence="4">Soma without cirri and trophi</tissue>
    </source>
</reference>
<feature type="compositionally biased region" description="Low complexity" evidence="1">
    <location>
        <begin position="676"/>
        <end position="693"/>
    </location>
</feature>
<evidence type="ECO:0000313" key="5">
    <source>
        <dbReference type="Proteomes" id="UP000440578"/>
    </source>
</evidence>
<dbReference type="PANTHER" id="PTHR31640:SF1">
    <property type="entry name" value="BRIDGE-LIKE LIPID TRANSFER PROTEIN FAMILY MEMBER 1"/>
    <property type="match status" value="1"/>
</dbReference>
<feature type="domain" description="Bridge-like lipid transfer protein family member 1 N-terminal" evidence="3">
    <location>
        <begin position="699"/>
        <end position="980"/>
    </location>
</feature>
<organism evidence="4 5">
    <name type="scientific">Amphibalanus amphitrite</name>
    <name type="common">Striped barnacle</name>
    <name type="synonym">Balanus amphitrite</name>
    <dbReference type="NCBI Taxonomy" id="1232801"/>
    <lineage>
        <taxon>Eukaryota</taxon>
        <taxon>Metazoa</taxon>
        <taxon>Ecdysozoa</taxon>
        <taxon>Arthropoda</taxon>
        <taxon>Crustacea</taxon>
        <taxon>Multicrustacea</taxon>
        <taxon>Cirripedia</taxon>
        <taxon>Thoracica</taxon>
        <taxon>Thoracicalcarea</taxon>
        <taxon>Balanomorpha</taxon>
        <taxon>Balanoidea</taxon>
        <taxon>Balanidae</taxon>
        <taxon>Amphibalaninae</taxon>
        <taxon>Amphibalanus</taxon>
    </lineage>
</organism>
<feature type="transmembrane region" description="Helical" evidence="2">
    <location>
        <begin position="32"/>
        <end position="52"/>
    </location>
</feature>
<feature type="domain" description="Bridge-like lipid transfer protein family member 1 N-terminal" evidence="3">
    <location>
        <begin position="29"/>
        <end position="447"/>
    </location>
</feature>
<feature type="region of interest" description="Disordered" evidence="1">
    <location>
        <begin position="676"/>
        <end position="703"/>
    </location>
</feature>
<name>A0A6A4X0E6_AMPAM</name>
<evidence type="ECO:0000256" key="1">
    <source>
        <dbReference type="SAM" id="MobiDB-lite"/>
    </source>
</evidence>
<protein>
    <recommendedName>
        <fullName evidence="3">Bridge-like lipid transfer protein family member 1 N-terminal domain-containing protein</fullName>
    </recommendedName>
</protein>
<dbReference type="OrthoDB" id="10051416at2759"/>
<sequence length="982" mass="108465">MNVTLADDNPNAARWNANTTVGVKDLTFDSNFAFLIISLLVVAVWVIYITFYNSRLFGLIVTSIVNRFIDQNAYFKVGSFSFSVLSGKVMFRDLAYITTDSTVRVQDGFFIFRWWRVYVPKEASDLSSRDTRLFVVLNGLELHLYNRSWVYSRLERLFGLEQLLLGPDGDGGDPEEPPDKGGGGAGSPPPTDAEVAALDPYRSWRDLVPVIKADISTGRVVFGNRLVPTTLIVSVEEAKCLYSTKPSASQYDLFMHYVIMAPSRSYTGRRDDPPRYMGEGFVVLQSNNVDIYAYMDVPGWVPDGIEETETERLANGDPCESPPPVCGIEVKCGRGTDFSYGPWADRQRDSLFRFFFPTSYEPQRVTPPARPGQRRLHQALDVRVSTLFDATMDVLFTKNQETSAIHMNLGPGSYMEITVPWVVGETGCCNRVIGQLLHLDATTSLTSDSRLTSLVVGETGCCNRVIFGQLLHLDAITSLTYRNLLECESLEFNVSMHYPIYWNEKCDWTFSLTFCKTTAYFVYAHKYFLTDLLDDWSSSQPPDLLRFAPCTWSFQMLFKEFELITLTNAGNWIDCSSQSPENAHLAVCGDMLDLGFDLPFTDFLPETVPFLFRVEAECLELLMWLPEVRASRAVLLSLASNGLVSGRDGGTYTPGAPAGTAATTVTSASTSATGAAAATDAAGTPGSAPGSDGVEQTTARSEGGTVRWKNLCKPSSGWVDCWRVPVLSLRIGYTYHPMPPFGPSPQADIPTPDKEAILLSPLRAPKRKMSPLDTGAPVTRDDFCPDSLAPDHISVDLELGPSELFVYGALVDNIINFKDNIFGVYEAFTDMACWRDGPPAGSGSGSASGESMSPPAAPTGSPPDKLQPFDPRKFRPFKVTVAVTMHDIRGHLMKNCAPGDPPCPTLTLERIGFEMSKSYWETRLQLLLSPIVAVVQDTVPRPEPHRHLGEGHLVLSGLQVRGHAMFSNRGRSVEEDTVEYDR</sequence>
<dbReference type="GO" id="GO:0048488">
    <property type="term" value="P:synaptic vesicle endocytosis"/>
    <property type="evidence" value="ECO:0007669"/>
    <property type="project" value="TreeGrafter"/>
</dbReference>
<keyword evidence="2" id="KW-0472">Membrane</keyword>